<evidence type="ECO:0008006" key="3">
    <source>
        <dbReference type="Google" id="ProtNLM"/>
    </source>
</evidence>
<accession>A0AAW9HEB8</accession>
<evidence type="ECO:0000313" key="2">
    <source>
        <dbReference type="Proteomes" id="UP001288320"/>
    </source>
</evidence>
<evidence type="ECO:0000313" key="1">
    <source>
        <dbReference type="EMBL" id="MDY5141437.1"/>
    </source>
</evidence>
<reference evidence="1" key="1">
    <citation type="submission" date="2023-10" db="EMBL/GenBank/DDBJ databases">
        <title>Whole Genome based description of the genera Actinobaculum and Actinotignum reveals a complex phylogenetic relationship within the species included in the genus Actinotignum.</title>
        <authorList>
            <person name="Jensen C.S."/>
            <person name="Dargis R."/>
            <person name="Kemp M."/>
            <person name="Christensen J.J."/>
        </authorList>
    </citation>
    <scope>NUCLEOTIDE SEQUENCE</scope>
    <source>
        <strain evidence="1">SLA_B245</strain>
    </source>
</reference>
<organism evidence="1 2">
    <name type="scientific">Actinotignum timonense</name>
    <dbReference type="NCBI Taxonomy" id="1870995"/>
    <lineage>
        <taxon>Bacteria</taxon>
        <taxon>Bacillati</taxon>
        <taxon>Actinomycetota</taxon>
        <taxon>Actinomycetes</taxon>
        <taxon>Actinomycetales</taxon>
        <taxon>Actinomycetaceae</taxon>
        <taxon>Actinotignum</taxon>
    </lineage>
</organism>
<dbReference type="RefSeq" id="WP_284883335.1">
    <property type="nucleotide sequence ID" value="NZ_JASOHK010000067.1"/>
</dbReference>
<proteinExistence type="predicted"/>
<dbReference type="InterPro" id="IPR029062">
    <property type="entry name" value="Class_I_gatase-like"/>
</dbReference>
<dbReference type="Proteomes" id="UP001288320">
    <property type="component" value="Unassembled WGS sequence"/>
</dbReference>
<sequence>MGNILTIMNTVRDASTPPDLIDTYELPGTDLTGYRGIVVSMGADQLFLETQRERLSAWVRAGGKLLANGLPMRRWVDGLPSHRKMEFHGLDDVWLSAVEPHPIWEGVERRDMLLRTGVPGQHSFEELREIGVAGFYARSFLAELPEGARVITGIGPGKLPVDVSYRLGEGEVIVHNGNDLSGFAFPGTSAAGLRRAITEYLEK</sequence>
<dbReference type="AlphaFoldDB" id="A0AAW9HEB8"/>
<dbReference type="SUPFAM" id="SSF52317">
    <property type="entry name" value="Class I glutamine amidotransferase-like"/>
    <property type="match status" value="1"/>
</dbReference>
<dbReference type="Gene3D" id="3.40.50.880">
    <property type="match status" value="1"/>
</dbReference>
<comment type="caution">
    <text evidence="1">The sequence shown here is derived from an EMBL/GenBank/DDBJ whole genome shotgun (WGS) entry which is preliminary data.</text>
</comment>
<dbReference type="EMBL" id="JAWNFV010000025">
    <property type="protein sequence ID" value="MDY5141437.1"/>
    <property type="molecule type" value="Genomic_DNA"/>
</dbReference>
<protein>
    <recommendedName>
        <fullName evidence="3">DUF4350 domain-containing protein</fullName>
    </recommendedName>
</protein>
<name>A0AAW9HEB8_9ACTO</name>
<gene>
    <name evidence="1" type="ORF">R6G74_08980</name>
</gene>